<sequence>MPAVPRYRGLELWLQAPCKGEILWAYREAHLDYLERYVASGLREQAPNRNSSLASRLPAWIKSAKNRDDVVRALSRMRASLHVGGA</sequence>
<name>A0A1W2LWR3_9PSEU</name>
<dbReference type="AlphaFoldDB" id="A0A1W2LWR3"/>
<dbReference type="EMBL" id="LQMT02000012">
    <property type="protein sequence ID" value="ONF71350.1"/>
    <property type="molecule type" value="Genomic_DNA"/>
</dbReference>
<evidence type="ECO:0000313" key="2">
    <source>
        <dbReference type="Proteomes" id="UP000076660"/>
    </source>
</evidence>
<protein>
    <submittedName>
        <fullName evidence="1">Uncharacterized protein</fullName>
    </submittedName>
</protein>
<evidence type="ECO:0000313" key="1">
    <source>
        <dbReference type="EMBL" id="ONF71350.1"/>
    </source>
</evidence>
<gene>
    <name evidence="1" type="ORF">AVR91_0211705</name>
</gene>
<comment type="caution">
    <text evidence="1">The sequence shown here is derived from an EMBL/GenBank/DDBJ whole genome shotgun (WGS) entry which is preliminary data.</text>
</comment>
<organism evidence="1 2">
    <name type="scientific">Amycolatopsis keratiniphila subsp. keratiniphila</name>
    <dbReference type="NCBI Taxonomy" id="227715"/>
    <lineage>
        <taxon>Bacteria</taxon>
        <taxon>Bacillati</taxon>
        <taxon>Actinomycetota</taxon>
        <taxon>Actinomycetes</taxon>
        <taxon>Pseudonocardiales</taxon>
        <taxon>Pseudonocardiaceae</taxon>
        <taxon>Amycolatopsis</taxon>
        <taxon>Amycolatopsis japonica group</taxon>
    </lineage>
</organism>
<dbReference type="RefSeq" id="WP_063276116.1">
    <property type="nucleotide sequence ID" value="NZ_LQMT02000012.1"/>
</dbReference>
<reference evidence="1 2" key="1">
    <citation type="submission" date="2016-12" db="EMBL/GenBank/DDBJ databases">
        <title>Amycolatopsis keratiniphila subsp. keratiniphila genome sequencing and assembly.</title>
        <authorList>
            <person name="Mayilraj S."/>
            <person name="Kaur N."/>
        </authorList>
    </citation>
    <scope>NUCLEOTIDE SEQUENCE [LARGE SCALE GENOMIC DNA]</scope>
    <source>
        <strain evidence="1 2">DSM 44409</strain>
    </source>
</reference>
<proteinExistence type="predicted"/>
<dbReference type="Proteomes" id="UP000076660">
    <property type="component" value="Unassembled WGS sequence"/>
</dbReference>
<accession>A0A1W2LWR3</accession>
<dbReference type="OrthoDB" id="7189707at2"/>